<dbReference type="InterPro" id="IPR038740">
    <property type="entry name" value="BioF2-like_GNAT_dom"/>
</dbReference>
<dbReference type="SUPFAM" id="SSF55729">
    <property type="entry name" value="Acyl-CoA N-acyltransferases (Nat)"/>
    <property type="match status" value="1"/>
</dbReference>
<dbReference type="EMBL" id="FNCJ01000003">
    <property type="protein sequence ID" value="SDG37478.1"/>
    <property type="molecule type" value="Genomic_DNA"/>
</dbReference>
<organism evidence="2 3">
    <name type="scientific">Paraburkholderia phenazinium</name>
    <dbReference type="NCBI Taxonomy" id="60549"/>
    <lineage>
        <taxon>Bacteria</taxon>
        <taxon>Pseudomonadati</taxon>
        <taxon>Pseudomonadota</taxon>
        <taxon>Betaproteobacteria</taxon>
        <taxon>Burkholderiales</taxon>
        <taxon>Burkholderiaceae</taxon>
        <taxon>Paraburkholderia</taxon>
    </lineage>
</organism>
<accession>A0A1G7TQ84</accession>
<keyword evidence="2" id="KW-0808">Transferase</keyword>
<reference evidence="2 3" key="1">
    <citation type="submission" date="2016-10" db="EMBL/GenBank/DDBJ databases">
        <authorList>
            <person name="de Groot N.N."/>
        </authorList>
    </citation>
    <scope>NUCLEOTIDE SEQUENCE [LARGE SCALE GENOMIC DNA]</scope>
    <source>
        <strain evidence="2 3">LMG 2247</strain>
    </source>
</reference>
<evidence type="ECO:0000313" key="2">
    <source>
        <dbReference type="EMBL" id="SDG37478.1"/>
    </source>
</evidence>
<dbReference type="GO" id="GO:0016740">
    <property type="term" value="F:transferase activity"/>
    <property type="evidence" value="ECO:0007669"/>
    <property type="project" value="UniProtKB-KW"/>
</dbReference>
<gene>
    <name evidence="2" type="ORF">SAMN05216466_103118</name>
</gene>
<protein>
    <submittedName>
        <fullName evidence="2">Acetyltransferase involved in cellulose biosynthesis, CelD/BcsL family</fullName>
    </submittedName>
</protein>
<sequence>MLIEPLPVASYAPGSFQFRREARMFADMDSFRALRHEWDNLAAAAQDHSFCLTYSYCELAAEIALAKGAGVAVAMVYEQGELRALLPLAIYRKGLLRIARPLGCGSDEEYGAPLVHARAGDTVIAEVLHAALEVRADTLEIRFVRSDSALQEAIGPLKQSWLLPFIPKRLHELPGYSIRLRQFERWDDFSATLSKSLRADLRRHLRWLSARGQPELGWCKSADDAEAVLTWLFATKRRWAISRGLNTQYLMNEAVRDFFVALARRTDLSTTPLVTFLKLDGRPIAASVNLVSPQSFEGFIMTYDEAFSAGSPGNLLQEFCVKWAHANGRDFDFRPLYAAYKVHWANRETLHDTHTLFLSARGRLAELPLLAGYLARALRGVRKTIANSLDHRWSALHVTAVRRALRR</sequence>
<dbReference type="Gene3D" id="3.40.630.30">
    <property type="match status" value="1"/>
</dbReference>
<dbReference type="Proteomes" id="UP000199706">
    <property type="component" value="Unassembled WGS sequence"/>
</dbReference>
<dbReference type="Pfam" id="PF13480">
    <property type="entry name" value="Acetyltransf_6"/>
    <property type="match status" value="1"/>
</dbReference>
<evidence type="ECO:0000313" key="3">
    <source>
        <dbReference type="Proteomes" id="UP000199706"/>
    </source>
</evidence>
<dbReference type="RefSeq" id="WP_244106423.1">
    <property type="nucleotide sequence ID" value="NZ_CADERL010000022.1"/>
</dbReference>
<name>A0A1G7TQ84_9BURK</name>
<dbReference type="InterPro" id="IPR016181">
    <property type="entry name" value="Acyl_CoA_acyltransferase"/>
</dbReference>
<proteinExistence type="predicted"/>
<dbReference type="AlphaFoldDB" id="A0A1G7TQ84"/>
<evidence type="ECO:0000259" key="1">
    <source>
        <dbReference type="Pfam" id="PF13480"/>
    </source>
</evidence>
<feature type="domain" description="BioF2-like acetyltransferase" evidence="1">
    <location>
        <begin position="196"/>
        <end position="341"/>
    </location>
</feature>